<sequence>MVLAQLGFLTGALTTGKSVAESLGPLVFSFLFEAFNGSGQTAESGQLHSRLPILVAFALSLPLLCIVTALPNKLASYIIQKQAAEQSAILELENLEAEDVSLLDKSQRERLL</sequence>
<organism evidence="1 2">
    <name type="scientific">Symbiodinium natans</name>
    <dbReference type="NCBI Taxonomy" id="878477"/>
    <lineage>
        <taxon>Eukaryota</taxon>
        <taxon>Sar</taxon>
        <taxon>Alveolata</taxon>
        <taxon>Dinophyceae</taxon>
        <taxon>Suessiales</taxon>
        <taxon>Symbiodiniaceae</taxon>
        <taxon>Symbiodinium</taxon>
    </lineage>
</organism>
<dbReference type="AlphaFoldDB" id="A0A812UHA8"/>
<evidence type="ECO:0000313" key="1">
    <source>
        <dbReference type="EMBL" id="CAE7565376.1"/>
    </source>
</evidence>
<comment type="caution">
    <text evidence="1">The sequence shown here is derived from an EMBL/GenBank/DDBJ whole genome shotgun (WGS) entry which is preliminary data.</text>
</comment>
<keyword evidence="2" id="KW-1185">Reference proteome</keyword>
<protein>
    <submittedName>
        <fullName evidence="1">ANKHD1 protein</fullName>
    </submittedName>
</protein>
<proteinExistence type="predicted"/>
<evidence type="ECO:0000313" key="2">
    <source>
        <dbReference type="Proteomes" id="UP000604046"/>
    </source>
</evidence>
<dbReference type="Proteomes" id="UP000604046">
    <property type="component" value="Unassembled WGS sequence"/>
</dbReference>
<gene>
    <name evidence="1" type="primary">ANKHD1</name>
    <name evidence="1" type="ORF">SNAT2548_LOCUS32019</name>
</gene>
<dbReference type="EMBL" id="CAJNDS010002688">
    <property type="protein sequence ID" value="CAE7565376.1"/>
    <property type="molecule type" value="Genomic_DNA"/>
</dbReference>
<name>A0A812UHA8_9DINO</name>
<reference evidence="1" key="1">
    <citation type="submission" date="2021-02" db="EMBL/GenBank/DDBJ databases">
        <authorList>
            <person name="Dougan E. K."/>
            <person name="Rhodes N."/>
            <person name="Thang M."/>
            <person name="Chan C."/>
        </authorList>
    </citation>
    <scope>NUCLEOTIDE SEQUENCE</scope>
</reference>
<dbReference type="OrthoDB" id="434187at2759"/>
<accession>A0A812UHA8</accession>